<dbReference type="AlphaFoldDB" id="A0AB33WNU2"/>
<proteinExistence type="predicted"/>
<sequence length="150" mass="16413">MRVNGVPSTASLSLPVQETGLVVKESAALCSPSWISSIASPASNASVDTLARPITRQPSSTTRVLKAQPLRHGTLDQVVLAWWRRHGTGGGLLSSRLLQAVQVSSELSSRHARPLWIEWSRLPGQVCLRWNAERPTAGQGGRQFIRHYAW</sequence>
<organism evidence="1 2">
    <name type="scientific">Pseudomonas chlororaphis O6</name>
    <dbReference type="NCBI Taxonomy" id="1037915"/>
    <lineage>
        <taxon>Bacteria</taxon>
        <taxon>Pseudomonadati</taxon>
        <taxon>Pseudomonadota</taxon>
        <taxon>Gammaproteobacteria</taxon>
        <taxon>Pseudomonadales</taxon>
        <taxon>Pseudomonadaceae</taxon>
        <taxon>Pseudomonas</taxon>
    </lineage>
</organism>
<accession>A0AB33WNU2</accession>
<comment type="caution">
    <text evidence="1">The sequence shown here is derived from an EMBL/GenBank/DDBJ whole genome shotgun (WGS) entry which is preliminary data.</text>
</comment>
<evidence type="ECO:0000313" key="2">
    <source>
        <dbReference type="Proteomes" id="UP000003790"/>
    </source>
</evidence>
<reference evidence="1 2" key="1">
    <citation type="journal article" date="2012" name="PLoS Genet.">
        <title>Comparative Genomics of Plant-Associated Pseudomonas spp.: Insights into Diversity and Inheritance of Traits Involved in Multitrophic Interactions.</title>
        <authorList>
            <person name="Loper J.E."/>
            <person name="Hassan K.A."/>
            <person name="Mavrodi D.V."/>
            <person name="Davis E.W.II."/>
            <person name="Lim C.K."/>
            <person name="Shaffer B.T."/>
            <person name="Elbourne L.D."/>
            <person name="Stockwell V.O."/>
            <person name="Hartney S.L."/>
            <person name="Breakwell K."/>
            <person name="Henkels M.D."/>
            <person name="Tetu S.G."/>
            <person name="Rangel L.I."/>
            <person name="Kidarsa T.A."/>
            <person name="Wilson N.L."/>
            <person name="van de Mortel J.E."/>
            <person name="Song C."/>
            <person name="Blumhagen R."/>
            <person name="Radune D."/>
            <person name="Hostetler J.B."/>
            <person name="Brinkac L.M."/>
            <person name="Durkin A.S."/>
            <person name="Kluepfel D.A."/>
            <person name="Wechter W.P."/>
            <person name="Anderson A.J."/>
            <person name="Kim Y.C."/>
            <person name="Pierson L.S.III."/>
            <person name="Pierson E.A."/>
            <person name="Lindow S.E."/>
            <person name="Kobayashi D.Y."/>
            <person name="Raaijmakers J.M."/>
            <person name="Weller D.M."/>
            <person name="Thomashow L.S."/>
            <person name="Allen A.E."/>
            <person name="Paulsen I.T."/>
        </authorList>
    </citation>
    <scope>NUCLEOTIDE SEQUENCE [LARGE SCALE GENOMIC DNA]</scope>
    <source>
        <strain evidence="1 2">O6</strain>
    </source>
</reference>
<evidence type="ECO:0000313" key="1">
    <source>
        <dbReference type="EMBL" id="EIM14777.1"/>
    </source>
</evidence>
<name>A0AB33WNU2_9PSED</name>
<dbReference type="EMBL" id="AHOT01000023">
    <property type="protein sequence ID" value="EIM14777.1"/>
    <property type="molecule type" value="Genomic_DNA"/>
</dbReference>
<dbReference type="Proteomes" id="UP000003790">
    <property type="component" value="Chromosome"/>
</dbReference>
<protein>
    <submittedName>
        <fullName evidence="1">Uncharacterized protein</fullName>
    </submittedName>
</protein>
<gene>
    <name evidence="1" type="ORF">PchlO6_3590</name>
</gene>